<comment type="similarity">
    <text evidence="1 6">Belongs to the annexin family.</text>
</comment>
<dbReference type="AlphaFoldDB" id="A0A226EXQ4"/>
<dbReference type="PANTHER" id="PTHR10502">
    <property type="entry name" value="ANNEXIN"/>
    <property type="match status" value="1"/>
</dbReference>
<dbReference type="InterPro" id="IPR037104">
    <property type="entry name" value="Annexin_sf"/>
</dbReference>
<dbReference type="SUPFAM" id="SSF47874">
    <property type="entry name" value="Annexin"/>
    <property type="match status" value="1"/>
</dbReference>
<name>A0A226EXQ4_FOLCA</name>
<keyword evidence="2 6" id="KW-0677">Repeat</keyword>
<evidence type="ECO:0000256" key="3">
    <source>
        <dbReference type="ARBA" id="ARBA00022837"/>
    </source>
</evidence>
<protein>
    <recommendedName>
        <fullName evidence="6">Annexin</fullName>
    </recommendedName>
</protein>
<evidence type="ECO:0000256" key="2">
    <source>
        <dbReference type="ARBA" id="ARBA00022737"/>
    </source>
</evidence>
<dbReference type="GO" id="GO:0005544">
    <property type="term" value="F:calcium-dependent phospholipid binding"/>
    <property type="evidence" value="ECO:0007669"/>
    <property type="project" value="UniProtKB-KW"/>
</dbReference>
<dbReference type="InterPro" id="IPR018252">
    <property type="entry name" value="Annexin_repeat_CS"/>
</dbReference>
<dbReference type="OMA" id="FQHILIS"/>
<dbReference type="GO" id="GO:0012506">
    <property type="term" value="C:vesicle membrane"/>
    <property type="evidence" value="ECO:0007669"/>
    <property type="project" value="TreeGrafter"/>
</dbReference>
<dbReference type="InterPro" id="IPR001464">
    <property type="entry name" value="Annexin"/>
</dbReference>
<dbReference type="InterPro" id="IPR002392">
    <property type="entry name" value="ANX5"/>
</dbReference>
<reference evidence="7 8" key="1">
    <citation type="submission" date="2015-12" db="EMBL/GenBank/DDBJ databases">
        <title>The genome of Folsomia candida.</title>
        <authorList>
            <person name="Faddeeva A."/>
            <person name="Derks M.F."/>
            <person name="Anvar Y."/>
            <person name="Smit S."/>
            <person name="Van Straalen N."/>
            <person name="Roelofs D."/>
        </authorList>
    </citation>
    <scope>NUCLEOTIDE SEQUENCE [LARGE SCALE GENOMIC DNA]</scope>
    <source>
        <strain evidence="7 8">VU population</strain>
        <tissue evidence="7">Whole body</tissue>
    </source>
</reference>
<dbReference type="PRINTS" id="PR00196">
    <property type="entry name" value="ANNEXIN"/>
</dbReference>
<organism evidence="7 8">
    <name type="scientific">Folsomia candida</name>
    <name type="common">Springtail</name>
    <dbReference type="NCBI Taxonomy" id="158441"/>
    <lineage>
        <taxon>Eukaryota</taxon>
        <taxon>Metazoa</taxon>
        <taxon>Ecdysozoa</taxon>
        <taxon>Arthropoda</taxon>
        <taxon>Hexapoda</taxon>
        <taxon>Collembola</taxon>
        <taxon>Entomobryomorpha</taxon>
        <taxon>Isotomoidea</taxon>
        <taxon>Isotomidae</taxon>
        <taxon>Proisotominae</taxon>
        <taxon>Folsomia</taxon>
    </lineage>
</organism>
<dbReference type="FunFam" id="1.10.220.10:FF:000005">
    <property type="entry name" value="Annexin"/>
    <property type="match status" value="1"/>
</dbReference>
<accession>A0A226EXQ4</accession>
<dbReference type="InterPro" id="IPR018502">
    <property type="entry name" value="Annexin_repeat"/>
</dbReference>
<sequence length="350" mass="38712">MSFYSTGSRGSVTGPTDFDCEAACKKLYDGMKGLGTEENVIVEVIGSHTNEQRQEIKDKYKTMYGKDLCEDLESELGGSFSKIVSALMKPPEEYIIECVKSSIAGLGTDEHSLIGLLCVRTNEELEALKVAYKEKYGKEMEEDVAEDLSGNIRALMVGLINGGRDESDDVDDEKVQEDAKTLLEASQGAGTSEEAYQCVFNTRSYPHMRSVFDAYKEISEGKEIEETIESEFSGSMRDAYLALVKIFRSVAGFHAERVHTALKGAGTDDETLIQLIVTRSEVDLLDILVCYQEKYATSLVDDIAEDTSGDYGLILQRILKGTEEENAAEEVVVVETAENGENSTRRPLWQ</sequence>
<dbReference type="Proteomes" id="UP000198287">
    <property type="component" value="Unassembled WGS sequence"/>
</dbReference>
<evidence type="ECO:0000256" key="4">
    <source>
        <dbReference type="ARBA" id="ARBA00023216"/>
    </source>
</evidence>
<dbReference type="Gene3D" id="1.10.220.10">
    <property type="entry name" value="Annexin"/>
    <property type="match status" value="4"/>
</dbReference>
<dbReference type="FunFam" id="1.10.220.10:FF:000001">
    <property type="entry name" value="Annexin"/>
    <property type="match status" value="1"/>
</dbReference>
<keyword evidence="8" id="KW-1185">Reference proteome</keyword>
<dbReference type="STRING" id="158441.A0A226EXQ4"/>
<dbReference type="SMART" id="SM00335">
    <property type="entry name" value="ANX"/>
    <property type="match status" value="4"/>
</dbReference>
<dbReference type="FunFam" id="1.10.220.10:FF:000002">
    <property type="entry name" value="Annexin"/>
    <property type="match status" value="1"/>
</dbReference>
<evidence type="ECO:0000256" key="5">
    <source>
        <dbReference type="ARBA" id="ARBA00023302"/>
    </source>
</evidence>
<dbReference type="GO" id="GO:0005509">
    <property type="term" value="F:calcium ion binding"/>
    <property type="evidence" value="ECO:0007669"/>
    <property type="project" value="InterPro"/>
</dbReference>
<dbReference type="PANTHER" id="PTHR10502:SF102">
    <property type="entry name" value="ANNEXIN B11"/>
    <property type="match status" value="1"/>
</dbReference>
<dbReference type="GO" id="GO:0050819">
    <property type="term" value="P:negative regulation of coagulation"/>
    <property type="evidence" value="ECO:0007669"/>
    <property type="project" value="InterPro"/>
</dbReference>
<gene>
    <name evidence="7" type="ORF">Fcan01_02095</name>
</gene>
<proteinExistence type="inferred from homology"/>
<dbReference type="PROSITE" id="PS00223">
    <property type="entry name" value="ANNEXIN_1"/>
    <property type="match status" value="2"/>
</dbReference>
<keyword evidence="4 6" id="KW-0041">Annexin</keyword>
<dbReference type="PRINTS" id="PR00201">
    <property type="entry name" value="ANNEXINV"/>
</dbReference>
<dbReference type="GO" id="GO:0005886">
    <property type="term" value="C:plasma membrane"/>
    <property type="evidence" value="ECO:0007669"/>
    <property type="project" value="TreeGrafter"/>
</dbReference>
<dbReference type="GO" id="GO:0005737">
    <property type="term" value="C:cytoplasm"/>
    <property type="evidence" value="ECO:0007669"/>
    <property type="project" value="TreeGrafter"/>
</dbReference>
<dbReference type="PROSITE" id="PS51897">
    <property type="entry name" value="ANNEXIN_2"/>
    <property type="match status" value="4"/>
</dbReference>
<keyword evidence="5 6" id="KW-0111">Calcium/phospholipid-binding</keyword>
<comment type="domain">
    <text evidence="6">A pair of annexin repeats may form one binding site for calcium and phospholipid.</text>
</comment>
<dbReference type="GO" id="GO:0005634">
    <property type="term" value="C:nucleus"/>
    <property type="evidence" value="ECO:0007669"/>
    <property type="project" value="TreeGrafter"/>
</dbReference>
<dbReference type="EMBL" id="LNIX01000001">
    <property type="protein sequence ID" value="OXA61611.1"/>
    <property type="molecule type" value="Genomic_DNA"/>
</dbReference>
<keyword evidence="3 6" id="KW-0106">Calcium</keyword>
<dbReference type="Pfam" id="PF00191">
    <property type="entry name" value="Annexin"/>
    <property type="match status" value="4"/>
</dbReference>
<dbReference type="OrthoDB" id="37886at2759"/>
<evidence type="ECO:0000313" key="7">
    <source>
        <dbReference type="EMBL" id="OXA61611.1"/>
    </source>
</evidence>
<comment type="caution">
    <text evidence="7">The sequence shown here is derived from an EMBL/GenBank/DDBJ whole genome shotgun (WGS) entry which is preliminary data.</text>
</comment>
<dbReference type="GO" id="GO:0001786">
    <property type="term" value="F:phosphatidylserine binding"/>
    <property type="evidence" value="ECO:0007669"/>
    <property type="project" value="TreeGrafter"/>
</dbReference>
<evidence type="ECO:0000256" key="6">
    <source>
        <dbReference type="RuleBase" id="RU003540"/>
    </source>
</evidence>
<evidence type="ECO:0000256" key="1">
    <source>
        <dbReference type="ARBA" id="ARBA00007831"/>
    </source>
</evidence>
<evidence type="ECO:0000313" key="8">
    <source>
        <dbReference type="Proteomes" id="UP000198287"/>
    </source>
</evidence>